<dbReference type="GO" id="GO:0055130">
    <property type="term" value="P:D-alanine catabolic process"/>
    <property type="evidence" value="ECO:0007669"/>
    <property type="project" value="TreeGrafter"/>
</dbReference>
<comment type="similarity">
    <text evidence="1">Belongs to the DadA oxidoreductase family.</text>
</comment>
<dbReference type="InterPro" id="IPR036188">
    <property type="entry name" value="FAD/NAD-bd_sf"/>
</dbReference>
<dbReference type="Pfam" id="PF01266">
    <property type="entry name" value="DAO"/>
    <property type="match status" value="1"/>
</dbReference>
<dbReference type="Gene3D" id="3.30.9.10">
    <property type="entry name" value="D-Amino Acid Oxidase, subunit A, domain 2"/>
    <property type="match status" value="2"/>
</dbReference>
<dbReference type="SUPFAM" id="SSF51905">
    <property type="entry name" value="FAD/NAD(P)-binding domain"/>
    <property type="match status" value="1"/>
</dbReference>
<dbReference type="GO" id="GO:0005886">
    <property type="term" value="C:plasma membrane"/>
    <property type="evidence" value="ECO:0007669"/>
    <property type="project" value="TreeGrafter"/>
</dbReference>
<proteinExistence type="inferred from homology"/>
<accession>A0A086Y7R8</accession>
<keyword evidence="4" id="KW-1185">Reference proteome</keyword>
<keyword evidence="3" id="KW-0762">Sugar transport</keyword>
<dbReference type="PANTHER" id="PTHR13847">
    <property type="entry name" value="SARCOSINE DEHYDROGENASE-RELATED"/>
    <property type="match status" value="1"/>
</dbReference>
<dbReference type="PANTHER" id="PTHR13847:SF280">
    <property type="entry name" value="D-AMINO ACID DEHYDROGENASE"/>
    <property type="match status" value="1"/>
</dbReference>
<organism evidence="3 4">
    <name type="scientific">Haematobacter massiliensis</name>
    <dbReference type="NCBI Taxonomy" id="195105"/>
    <lineage>
        <taxon>Bacteria</taxon>
        <taxon>Pseudomonadati</taxon>
        <taxon>Pseudomonadota</taxon>
        <taxon>Alphaproteobacteria</taxon>
        <taxon>Rhodobacterales</taxon>
        <taxon>Paracoccaceae</taxon>
        <taxon>Haematobacter</taxon>
    </lineage>
</organism>
<comment type="caution">
    <text evidence="3">The sequence shown here is derived from an EMBL/GenBank/DDBJ whole genome shotgun (WGS) entry which is preliminary data.</text>
</comment>
<dbReference type="RefSeq" id="WP_035708652.1">
    <property type="nucleotide sequence ID" value="NZ_CAMIFG010000057.1"/>
</dbReference>
<dbReference type="InterPro" id="IPR006076">
    <property type="entry name" value="FAD-dep_OxRdtase"/>
</dbReference>
<evidence type="ECO:0000313" key="4">
    <source>
        <dbReference type="Proteomes" id="UP000028826"/>
    </source>
</evidence>
<dbReference type="GO" id="GO:0005737">
    <property type="term" value="C:cytoplasm"/>
    <property type="evidence" value="ECO:0007669"/>
    <property type="project" value="TreeGrafter"/>
</dbReference>
<dbReference type="OrthoDB" id="9787190at2"/>
<keyword evidence="3" id="KW-0813">Transport</keyword>
<gene>
    <name evidence="3" type="ORF">CN97_12035</name>
</gene>
<dbReference type="GO" id="GO:0008718">
    <property type="term" value="F:D-amino-acid dehydrogenase activity"/>
    <property type="evidence" value="ECO:0007669"/>
    <property type="project" value="TreeGrafter"/>
</dbReference>
<name>A0A086Y7R8_9RHOB</name>
<dbReference type="EMBL" id="JGYG01000003">
    <property type="protein sequence ID" value="KFI30318.1"/>
    <property type="molecule type" value="Genomic_DNA"/>
</dbReference>
<dbReference type="eggNOG" id="COG0665">
    <property type="taxonomic scope" value="Bacteria"/>
</dbReference>
<evidence type="ECO:0000313" key="3">
    <source>
        <dbReference type="EMBL" id="KFI30318.1"/>
    </source>
</evidence>
<sequence>MAFTVRAGITAETPVQFADPLPAQADVVVIGGGVIGVMTAWYLAERGEKVVLCEKGRIAGEQSSRNWGWVRQQGRDHAELPIMMEASRIWGGLAEAAGEDLGFRREGVLYIAGDAKKLAYYEDWRDRNAVPHQLDTRLLTPAEVSAMVPMAGTAAVGGLWTASDGRAEPWVAVPALARAVRRRGVAVVENCAVRALDIAAGRIAGVVTEQGRIACDRVVLAGGAWSSLFLRNHGVMIPQLSVRSTVAATEPLPEVFGGNVYAADHAFRRREDGGYTLAPRGFHEVLIGPDAFRHFRSYLPALFDDFASNHFVWKAPDGYPDAWSTPRRWKPDDLTPFERMRVLDPKPNQRIVEQFRSRFQRAFPQLGTVRIARAWAGMIDAMPDAVPVVDHIPALPGLTLATGMSGHGFGIGPAMGRIIADMVTGRPAGHDMTRFRWSRFTDGSKLELGPGV</sequence>
<protein>
    <submittedName>
        <fullName evidence="3">PTS sugar transporter subunit IID</fullName>
    </submittedName>
</protein>
<evidence type="ECO:0000256" key="2">
    <source>
        <dbReference type="ARBA" id="ARBA00023002"/>
    </source>
</evidence>
<reference evidence="3 4" key="1">
    <citation type="submission" date="2014-03" db="EMBL/GenBank/DDBJ databases">
        <title>Genome of Haematobacter massiliensis CCUG 47968.</title>
        <authorList>
            <person name="Wang D."/>
            <person name="Wang G."/>
        </authorList>
    </citation>
    <scope>NUCLEOTIDE SEQUENCE [LARGE SCALE GENOMIC DNA]</scope>
    <source>
        <strain evidence="3 4">CCUG 47968</strain>
    </source>
</reference>
<dbReference type="Proteomes" id="UP000028826">
    <property type="component" value="Unassembled WGS sequence"/>
</dbReference>
<dbReference type="AlphaFoldDB" id="A0A086Y7R8"/>
<evidence type="ECO:0000256" key="1">
    <source>
        <dbReference type="ARBA" id="ARBA00009410"/>
    </source>
</evidence>
<dbReference type="STRING" id="195105.CN97_12035"/>
<keyword evidence="2" id="KW-0560">Oxidoreductase</keyword>
<dbReference type="Gene3D" id="3.50.50.60">
    <property type="entry name" value="FAD/NAD(P)-binding domain"/>
    <property type="match status" value="2"/>
</dbReference>